<evidence type="ECO:0000256" key="1">
    <source>
        <dbReference type="ARBA" id="ARBA00006739"/>
    </source>
</evidence>
<dbReference type="InterPro" id="IPR029044">
    <property type="entry name" value="Nucleotide-diphossugar_trans"/>
</dbReference>
<gene>
    <name evidence="5" type="ORF">H9R40_22320</name>
</gene>
<dbReference type="RefSeq" id="WP_045270060.1">
    <property type="nucleotide sequence ID" value="NZ_AP022498.1"/>
</dbReference>
<dbReference type="Gene3D" id="3.90.550.10">
    <property type="entry name" value="Spore Coat Polysaccharide Biosynthesis Protein SpsA, Chain A"/>
    <property type="match status" value="1"/>
</dbReference>
<dbReference type="InterPro" id="IPR001173">
    <property type="entry name" value="Glyco_trans_2-like"/>
</dbReference>
<evidence type="ECO:0000256" key="3">
    <source>
        <dbReference type="ARBA" id="ARBA00022679"/>
    </source>
</evidence>
<name>A0AAW3XQ85_9ENTR</name>
<protein>
    <submittedName>
        <fullName evidence="5">Glycosyltransferase family 2 protein</fullName>
    </submittedName>
</protein>
<reference evidence="5" key="1">
    <citation type="submission" date="2020-08" db="EMBL/GenBank/DDBJ databases">
        <title>Distribution of Beta-Lactamase Producing Gram-Negative Bacterial Isolates in Isabela River of Santo Domingo, Dominican Republic.</title>
        <authorList>
            <person name="Calderon V."/>
            <person name="Del Rosario C."/>
            <person name="Duarte A."/>
            <person name="Bonnelly R."/>
            <person name="Barauna R."/>
            <person name="Ramos R.T."/>
            <person name="Perdomo O.P."/>
            <person name="Rodriguez De Francisco L.E."/>
            <person name="Franco De Los Santos E.F."/>
        </authorList>
    </citation>
    <scope>NUCLEOTIDE SEQUENCE</scope>
    <source>
        <strain evidence="5">INTEC_BI4_1.1</strain>
    </source>
</reference>
<accession>A0AAW3XQ85</accession>
<organism evidence="5 6">
    <name type="scientific">Enterobacter kobei</name>
    <dbReference type="NCBI Taxonomy" id="208224"/>
    <lineage>
        <taxon>Bacteria</taxon>
        <taxon>Pseudomonadati</taxon>
        <taxon>Pseudomonadota</taxon>
        <taxon>Gammaproteobacteria</taxon>
        <taxon>Enterobacterales</taxon>
        <taxon>Enterobacteriaceae</taxon>
        <taxon>Enterobacter</taxon>
        <taxon>Enterobacter cloacae complex</taxon>
    </lineage>
</organism>
<dbReference type="Proteomes" id="UP000613022">
    <property type="component" value="Unassembled WGS sequence"/>
</dbReference>
<feature type="domain" description="Glycosyltransferase 2-like" evidence="4">
    <location>
        <begin position="8"/>
        <end position="103"/>
    </location>
</feature>
<sequence>MKAKILSIITTFNPDFTQLEDLINILLKQTEMVVICNNSDSKEGFEKFEESPNVHLIHFGENLGIAKAQSVGMEWAFNSGAEFILQMDQDSTPHEDMVKQLMQCYLDMSNEGLNPGLIGVQDYDRFTGEVNKARVKKGIPINENYYDVDSTLSSGSLIPKKAWETVGGMRDDLFIDAVDHEYCWRLRHAGYKVIRNKNALLAHRLGDGRFKIMNIISVGMPSPFRHYYATRNIFLLLKEKHVPLFWKISSLVKLTGKVVFYPIFLPKGKQRLTFFIKGICDGINGKSGMLK</sequence>
<keyword evidence="3" id="KW-0808">Transferase</keyword>
<dbReference type="CDD" id="cd02526">
    <property type="entry name" value="GT2_RfbF_like"/>
    <property type="match status" value="1"/>
</dbReference>
<dbReference type="SUPFAM" id="SSF53448">
    <property type="entry name" value="Nucleotide-diphospho-sugar transferases"/>
    <property type="match status" value="1"/>
</dbReference>
<proteinExistence type="inferred from homology"/>
<keyword evidence="2" id="KW-0328">Glycosyltransferase</keyword>
<dbReference type="Pfam" id="PF00535">
    <property type="entry name" value="Glycos_transf_2"/>
    <property type="match status" value="1"/>
</dbReference>
<dbReference type="PANTHER" id="PTHR43179:SF12">
    <property type="entry name" value="GALACTOFURANOSYLTRANSFERASE GLFT2"/>
    <property type="match status" value="1"/>
</dbReference>
<evidence type="ECO:0000259" key="4">
    <source>
        <dbReference type="Pfam" id="PF00535"/>
    </source>
</evidence>
<evidence type="ECO:0000313" key="6">
    <source>
        <dbReference type="Proteomes" id="UP000613022"/>
    </source>
</evidence>
<dbReference type="GO" id="GO:0016757">
    <property type="term" value="F:glycosyltransferase activity"/>
    <property type="evidence" value="ECO:0007669"/>
    <property type="project" value="UniProtKB-KW"/>
</dbReference>
<comment type="similarity">
    <text evidence="1">Belongs to the glycosyltransferase 2 family.</text>
</comment>
<evidence type="ECO:0000256" key="2">
    <source>
        <dbReference type="ARBA" id="ARBA00022676"/>
    </source>
</evidence>
<dbReference type="AlphaFoldDB" id="A0AAW3XQ85"/>
<dbReference type="PANTHER" id="PTHR43179">
    <property type="entry name" value="RHAMNOSYLTRANSFERASE WBBL"/>
    <property type="match status" value="1"/>
</dbReference>
<dbReference type="EMBL" id="JACSEP010000114">
    <property type="protein sequence ID" value="MBC6325873.1"/>
    <property type="molecule type" value="Genomic_DNA"/>
</dbReference>
<comment type="caution">
    <text evidence="5">The sequence shown here is derived from an EMBL/GenBank/DDBJ whole genome shotgun (WGS) entry which is preliminary data.</text>
</comment>
<evidence type="ECO:0000313" key="5">
    <source>
        <dbReference type="EMBL" id="MBC6325873.1"/>
    </source>
</evidence>